<dbReference type="SMART" id="SM00342">
    <property type="entry name" value="HTH_ARAC"/>
    <property type="match status" value="1"/>
</dbReference>
<evidence type="ECO:0000256" key="3">
    <source>
        <dbReference type="ARBA" id="ARBA00023163"/>
    </source>
</evidence>
<name>A0A074JZV7_9RHOB</name>
<dbReference type="Pfam" id="PF12833">
    <property type="entry name" value="HTH_18"/>
    <property type="match status" value="1"/>
</dbReference>
<dbReference type="Gene3D" id="1.10.10.60">
    <property type="entry name" value="Homeodomain-like"/>
    <property type="match status" value="2"/>
</dbReference>
<comment type="caution">
    <text evidence="5">The sequence shown here is derived from an EMBL/GenBank/DDBJ whole genome shotgun (WGS) entry which is preliminary data.</text>
</comment>
<proteinExistence type="predicted"/>
<evidence type="ECO:0000256" key="1">
    <source>
        <dbReference type="ARBA" id="ARBA00023015"/>
    </source>
</evidence>
<keyword evidence="1" id="KW-0805">Transcription regulation</keyword>
<keyword evidence="2" id="KW-0238">DNA-binding</keyword>
<dbReference type="PROSITE" id="PS01124">
    <property type="entry name" value="HTH_ARAC_FAMILY_2"/>
    <property type="match status" value="1"/>
</dbReference>
<dbReference type="SUPFAM" id="SSF52317">
    <property type="entry name" value="Class I glutamine amidotransferase-like"/>
    <property type="match status" value="1"/>
</dbReference>
<accession>A0A074JZV7</accession>
<dbReference type="PRINTS" id="PR00032">
    <property type="entry name" value="HTHARAC"/>
</dbReference>
<dbReference type="Proteomes" id="UP000027471">
    <property type="component" value="Unassembled WGS sequence"/>
</dbReference>
<dbReference type="EMBL" id="AUNB01000056">
    <property type="protein sequence ID" value="KEO54897.1"/>
    <property type="molecule type" value="Genomic_DNA"/>
</dbReference>
<dbReference type="GO" id="GO:0003700">
    <property type="term" value="F:DNA-binding transcription factor activity"/>
    <property type="evidence" value="ECO:0007669"/>
    <property type="project" value="InterPro"/>
</dbReference>
<dbReference type="GO" id="GO:0043565">
    <property type="term" value="F:sequence-specific DNA binding"/>
    <property type="evidence" value="ECO:0007669"/>
    <property type="project" value="InterPro"/>
</dbReference>
<dbReference type="InterPro" id="IPR018060">
    <property type="entry name" value="HTH_AraC"/>
</dbReference>
<dbReference type="InterPro" id="IPR020449">
    <property type="entry name" value="Tscrpt_reg_AraC-type_HTH"/>
</dbReference>
<evidence type="ECO:0000259" key="4">
    <source>
        <dbReference type="PROSITE" id="PS01124"/>
    </source>
</evidence>
<dbReference type="SUPFAM" id="SSF46689">
    <property type="entry name" value="Homeodomain-like"/>
    <property type="match status" value="2"/>
</dbReference>
<gene>
    <name evidence="5" type="ORF">DT23_18040</name>
</gene>
<sequence>MKSMTVQFDLLHIPQGMDGILFNVIDVLRIANQLWRLRNPARRGVLFRWRIIDARGESLPLPDWLGSSDLAGGAPMPPPSRNALLVPGLMMRNVPDLERQLDQAEAECACIARYHAQGRVIAAAVNGTALLARAGVLDGRKATTSWIIVNWFAGRFPGVKLTMDGPVVEDGTLFTVGAPSAHYDLAVALVRHFAGEDLAQTLGNVLIHNPMRIEHAGLSLTGLSVQTRDSVVFKAKRWLRTHIQTPYSLDDVAREAAVSPRTLLRHFKEIEGSTPLDYLHRLRVERAKQLLEVTLIDLTEVMEYCGYHDPSAFRRLFRRATGMTPSAYRRNYTLRASGRWWRADEDDTEDLISELGF</sequence>
<reference evidence="5 6" key="1">
    <citation type="journal article" date="2015" name="Antonie Van Leeuwenhoek">
        <title>Thioclava indica sp. nov., isolated from surface seawater of the Indian Ocean.</title>
        <authorList>
            <person name="Liu Y."/>
            <person name="Lai Q."/>
            <person name="Du J."/>
            <person name="Xu H."/>
            <person name="Jiang L."/>
            <person name="Shao Z."/>
        </authorList>
    </citation>
    <scope>NUCLEOTIDE SEQUENCE [LARGE SCALE GENOMIC DNA]</scope>
    <source>
        <strain evidence="5 6">DT23-4</strain>
    </source>
</reference>
<dbReference type="PANTHER" id="PTHR43280">
    <property type="entry name" value="ARAC-FAMILY TRANSCRIPTIONAL REGULATOR"/>
    <property type="match status" value="1"/>
</dbReference>
<evidence type="ECO:0000313" key="5">
    <source>
        <dbReference type="EMBL" id="KEO54897.1"/>
    </source>
</evidence>
<evidence type="ECO:0000256" key="2">
    <source>
        <dbReference type="ARBA" id="ARBA00023125"/>
    </source>
</evidence>
<keyword evidence="6" id="KW-1185">Reference proteome</keyword>
<dbReference type="InterPro" id="IPR002818">
    <property type="entry name" value="DJ-1/PfpI"/>
</dbReference>
<dbReference type="AlphaFoldDB" id="A0A074JZV7"/>
<dbReference type="InterPro" id="IPR029062">
    <property type="entry name" value="Class_I_gatase-like"/>
</dbReference>
<dbReference type="STRING" id="1353528.DT23_18040"/>
<dbReference type="PANTHER" id="PTHR43280:SF2">
    <property type="entry name" value="HTH-TYPE TRANSCRIPTIONAL REGULATOR EXSA"/>
    <property type="match status" value="1"/>
</dbReference>
<dbReference type="Gene3D" id="3.40.50.880">
    <property type="match status" value="1"/>
</dbReference>
<organism evidence="5 6">
    <name type="scientific">Thioclava indica</name>
    <dbReference type="NCBI Taxonomy" id="1353528"/>
    <lineage>
        <taxon>Bacteria</taxon>
        <taxon>Pseudomonadati</taxon>
        <taxon>Pseudomonadota</taxon>
        <taxon>Alphaproteobacteria</taxon>
        <taxon>Rhodobacterales</taxon>
        <taxon>Paracoccaceae</taxon>
        <taxon>Thioclava</taxon>
    </lineage>
</organism>
<dbReference type="Pfam" id="PF01965">
    <property type="entry name" value="DJ-1_PfpI"/>
    <property type="match status" value="1"/>
</dbReference>
<dbReference type="InterPro" id="IPR009057">
    <property type="entry name" value="Homeodomain-like_sf"/>
</dbReference>
<keyword evidence="3" id="KW-0804">Transcription</keyword>
<dbReference type="eggNOG" id="COG4977">
    <property type="taxonomic scope" value="Bacteria"/>
</dbReference>
<feature type="domain" description="HTH araC/xylS-type" evidence="4">
    <location>
        <begin position="233"/>
        <end position="331"/>
    </location>
</feature>
<protein>
    <recommendedName>
        <fullName evidence="4">HTH araC/xylS-type domain-containing protein</fullName>
    </recommendedName>
</protein>
<evidence type="ECO:0000313" key="6">
    <source>
        <dbReference type="Proteomes" id="UP000027471"/>
    </source>
</evidence>